<dbReference type="PATRIC" id="fig|1435051.3.peg.742"/>
<evidence type="ECO:0008006" key="3">
    <source>
        <dbReference type="Google" id="ProtNLM"/>
    </source>
</evidence>
<comment type="caution">
    <text evidence="1">The sequence shown here is derived from an EMBL/GenBank/DDBJ whole genome shotgun (WGS) entry which is preliminary data.</text>
</comment>
<dbReference type="eggNOG" id="ENOG502ZX0Y">
    <property type="taxonomic scope" value="Bacteria"/>
</dbReference>
<dbReference type="Proteomes" id="UP000019155">
    <property type="component" value="Unassembled WGS sequence"/>
</dbReference>
<dbReference type="RefSeq" id="WP_235143688.1">
    <property type="nucleotide sequence ID" value="NZ_AZMV01000003.1"/>
</dbReference>
<proteinExistence type="predicted"/>
<protein>
    <recommendedName>
        <fullName evidence="3">IrrE N-terminal-like domain-containing protein</fullName>
    </recommendedName>
</protein>
<dbReference type="AlphaFoldDB" id="W4N9G2"/>
<dbReference type="STRING" id="1435051.BMOU_0747"/>
<organism evidence="1 2">
    <name type="scientific">Bifidobacterium moukalabense DSM 27321</name>
    <dbReference type="NCBI Taxonomy" id="1435051"/>
    <lineage>
        <taxon>Bacteria</taxon>
        <taxon>Bacillati</taxon>
        <taxon>Actinomycetota</taxon>
        <taxon>Actinomycetes</taxon>
        <taxon>Bifidobacteriales</taxon>
        <taxon>Bifidobacteriaceae</taxon>
        <taxon>Bifidobacterium</taxon>
    </lineage>
</organism>
<accession>W4N9G2</accession>
<name>W4N9G2_9BIFI</name>
<dbReference type="GeneID" id="97501430"/>
<keyword evidence="2" id="KW-1185">Reference proteome</keyword>
<dbReference type="EMBL" id="AZMV01000003">
    <property type="protein sequence ID" value="ETY71669.1"/>
    <property type="molecule type" value="Genomic_DNA"/>
</dbReference>
<evidence type="ECO:0000313" key="1">
    <source>
        <dbReference type="EMBL" id="ETY71669.1"/>
    </source>
</evidence>
<sequence length="150" mass="17164">MERQGRTTTSLPDLPIDRRMTYGDMRRAITVLPVTVASAILPDGLYGAYDARLQAILIDRRLTYTGKRCTLVHELVHWWHGDCACDMRSRAKSECRTRRQTALLLVDPTECATLERMYDGDLWHMASGLNITKDVLLDYRKTLTDVPLSH</sequence>
<reference evidence="1 2" key="1">
    <citation type="journal article" date="2014" name="Genome Announc.">
        <title>The Genome Sequence of Bifidobacterium moukalabense DSM 27321 Highlights the Close Phylogenetic Relatedness with the Bifidobacterium dentium Taxon.</title>
        <authorList>
            <person name="Lugli G.A."/>
            <person name="Duranti S."/>
            <person name="Milani C."/>
            <person name="Turroni F."/>
            <person name="Viappiani A."/>
            <person name="Mangifesta M."/>
            <person name="van Sinderen D."/>
            <person name="Ventura M."/>
        </authorList>
    </citation>
    <scope>NUCLEOTIDE SEQUENCE [LARGE SCALE GENOMIC DNA]</scope>
    <source>
        <strain evidence="1 2">DSM 27321</strain>
    </source>
</reference>
<evidence type="ECO:0000313" key="2">
    <source>
        <dbReference type="Proteomes" id="UP000019155"/>
    </source>
</evidence>
<gene>
    <name evidence="1" type="ORF">BMOU_0747</name>
</gene>